<evidence type="ECO:0000256" key="15">
    <source>
        <dbReference type="ARBA" id="ARBA00039316"/>
    </source>
</evidence>
<evidence type="ECO:0000256" key="3">
    <source>
        <dbReference type="ARBA" id="ARBA00022723"/>
    </source>
</evidence>
<keyword evidence="13" id="KW-0234">DNA repair</keyword>
<dbReference type="Proteomes" id="UP001500886">
    <property type="component" value="Unassembled WGS sequence"/>
</dbReference>
<dbReference type="Gene3D" id="1.10.8.280">
    <property type="entry name" value="ABC transporter ATPase domain-like"/>
    <property type="match status" value="1"/>
</dbReference>
<dbReference type="SMART" id="SM00382">
    <property type="entry name" value="AAA"/>
    <property type="match status" value="2"/>
</dbReference>
<dbReference type="InterPro" id="IPR003593">
    <property type="entry name" value="AAA+_ATPase"/>
</dbReference>
<evidence type="ECO:0000256" key="2">
    <source>
        <dbReference type="ARBA" id="ARBA00022490"/>
    </source>
</evidence>
<keyword evidence="19" id="KW-1185">Reference proteome</keyword>
<evidence type="ECO:0000256" key="9">
    <source>
        <dbReference type="ARBA" id="ARBA00022833"/>
    </source>
</evidence>
<dbReference type="PROSITE" id="PS50893">
    <property type="entry name" value="ABC_TRANSPORTER_2"/>
    <property type="match status" value="1"/>
</dbReference>
<keyword evidence="2" id="KW-0963">Cytoplasm</keyword>
<keyword evidence="12" id="KW-0238">DNA-binding</keyword>
<evidence type="ECO:0000256" key="13">
    <source>
        <dbReference type="ARBA" id="ARBA00023204"/>
    </source>
</evidence>
<dbReference type="Pfam" id="PF17755">
    <property type="entry name" value="UvrA_DNA-bind"/>
    <property type="match status" value="1"/>
</dbReference>
<evidence type="ECO:0000256" key="10">
    <source>
        <dbReference type="ARBA" id="ARBA00022840"/>
    </source>
</evidence>
<dbReference type="PANTHER" id="PTHR43152:SF3">
    <property type="entry name" value="UVRABC SYSTEM PROTEIN A"/>
    <property type="match status" value="1"/>
</dbReference>
<dbReference type="CDD" id="cd03270">
    <property type="entry name" value="ABC_UvrA_I"/>
    <property type="match status" value="1"/>
</dbReference>
<evidence type="ECO:0000256" key="8">
    <source>
        <dbReference type="ARBA" id="ARBA00022771"/>
    </source>
</evidence>
<keyword evidence="4" id="KW-0677">Repeat</keyword>
<keyword evidence="3" id="KW-0479">Metal-binding</keyword>
<dbReference type="InterPro" id="IPR003439">
    <property type="entry name" value="ABC_transporter-like_ATP-bd"/>
</dbReference>
<evidence type="ECO:0000313" key="18">
    <source>
        <dbReference type="EMBL" id="GAA2719605.1"/>
    </source>
</evidence>
<dbReference type="EMBL" id="BAAASL010000013">
    <property type="protein sequence ID" value="GAA2719605.1"/>
    <property type="molecule type" value="Genomic_DNA"/>
</dbReference>
<name>A0ABP6GBF4_9ACTN</name>
<evidence type="ECO:0000256" key="6">
    <source>
        <dbReference type="ARBA" id="ARBA00022763"/>
    </source>
</evidence>
<proteinExistence type="inferred from homology"/>
<evidence type="ECO:0000256" key="11">
    <source>
        <dbReference type="ARBA" id="ARBA00022881"/>
    </source>
</evidence>
<dbReference type="InterPro" id="IPR041552">
    <property type="entry name" value="UvrA_DNA-bd"/>
</dbReference>
<evidence type="ECO:0000259" key="17">
    <source>
        <dbReference type="PROSITE" id="PS50893"/>
    </source>
</evidence>
<reference evidence="19" key="1">
    <citation type="journal article" date="2019" name="Int. J. Syst. Evol. Microbiol.">
        <title>The Global Catalogue of Microorganisms (GCM) 10K type strain sequencing project: providing services to taxonomists for standard genome sequencing and annotation.</title>
        <authorList>
            <consortium name="The Broad Institute Genomics Platform"/>
            <consortium name="The Broad Institute Genome Sequencing Center for Infectious Disease"/>
            <person name="Wu L."/>
            <person name="Ma J."/>
        </authorList>
    </citation>
    <scope>NUCLEOTIDE SEQUENCE [LARGE SCALE GENOMIC DNA]</scope>
    <source>
        <strain evidence="19">JCM 4542</strain>
    </source>
</reference>
<gene>
    <name evidence="18" type="ORF">GCM10010315_38100</name>
</gene>
<evidence type="ECO:0000256" key="16">
    <source>
        <dbReference type="ARBA" id="ARBA00042156"/>
    </source>
</evidence>
<evidence type="ECO:0000256" key="14">
    <source>
        <dbReference type="ARBA" id="ARBA00038000"/>
    </source>
</evidence>
<evidence type="ECO:0000313" key="19">
    <source>
        <dbReference type="Proteomes" id="UP001500886"/>
    </source>
</evidence>
<comment type="caution">
    <text evidence="18">The sequence shown here is derived from an EMBL/GenBank/DDBJ whole genome shotgun (WGS) entry which is preliminary data.</text>
</comment>
<comment type="subcellular location">
    <subcellularLocation>
        <location evidence="1">Cytoplasm</location>
    </subcellularLocation>
</comment>
<evidence type="ECO:0000256" key="4">
    <source>
        <dbReference type="ARBA" id="ARBA00022737"/>
    </source>
</evidence>
<dbReference type="RefSeq" id="WP_344436611.1">
    <property type="nucleotide sequence ID" value="NZ_BAAASL010000013.1"/>
</dbReference>
<keyword evidence="7" id="KW-0228">DNA excision</keyword>
<accession>A0ABP6GBF4</accession>
<sequence length="777" mass="83971">MTRTTPQAGPRAQAGEAVSLEGIQVVGARENNLKNVSLTIPKNRITVFVGVSGSGKSSLVFDTVAVEAQRQLNATFPWNIRHDLPKFERPHVDAVSKLTTPVVVDQRPLGGNARSTVGTVTDVYTVMRVLFANHGEGGLTQTWLYSFNDPKGMCPECEGLGRALRPDPDRMLDRSKSLNEGAILLPGYAPGSTSRQFYTNYERLDPDKKLADYTPDELQTLMHGSEGTVEVVYPNGNTHRLKYEGLVDGFVRRHLKRDVTTLSKATRESAAEFICEGVCTMCGGARLNQKALATKIDGRTIADWAQLQISDLVGVVTALQERLDTPLVATIRETLQQIEAIGLGYLTLDRATPTLSGGEGQRLKLVNHLGSELTGLTYIFDEPSVGLHPRDVSRLNDLLRALRDKGNTVLVVEHDPDIMAVADHIVEIGPRAGVHGGEIVFQGSYEQLRAADTLTGRGLRRSGEIKASPRRFERTLPLRDASVHNLKNVSVDVPVGVLTAVTGVAGAGKSSLIAHAFRSQYPGAVFVDQSPIPRSSRSTPASYLKLMEPIRKLFARASGEPASLFSFNSQGACEECEGRGVLITEVAYMDPVTTHCEGCDGRRFKESVLRHRVRGKSIADVLEMSADEASEFFTEAPLRSKIGALIETGIGYLGLGQSLATLSGGERQRMKLADRLAGSGTVYILDEPTTGLHLSDIDMLTGLLNGLVDRGNTVVVIEHDLAVVSQADWVIDLGPEGGNTGGEIVFTGTPADLAASPHSHTGEYLRLYRDASPAPSR</sequence>
<evidence type="ECO:0000256" key="7">
    <source>
        <dbReference type="ARBA" id="ARBA00022769"/>
    </source>
</evidence>
<dbReference type="Pfam" id="PF00005">
    <property type="entry name" value="ABC_tran"/>
    <property type="match status" value="1"/>
</dbReference>
<dbReference type="PANTHER" id="PTHR43152">
    <property type="entry name" value="UVRABC SYSTEM PROTEIN A"/>
    <property type="match status" value="1"/>
</dbReference>
<keyword evidence="10" id="KW-0067">ATP-binding</keyword>
<dbReference type="Gene3D" id="1.20.1580.10">
    <property type="entry name" value="ABC transporter ATPase like domain"/>
    <property type="match status" value="2"/>
</dbReference>
<dbReference type="Gene3D" id="3.40.50.300">
    <property type="entry name" value="P-loop containing nucleotide triphosphate hydrolases"/>
    <property type="match status" value="2"/>
</dbReference>
<keyword evidence="11" id="KW-0267">Excision nuclease</keyword>
<comment type="similarity">
    <text evidence="14">Belongs to the ABC transporter superfamily. UvrA family.</text>
</comment>
<organism evidence="18 19">
    <name type="scientific">Streptomyces luteosporeus</name>
    <dbReference type="NCBI Taxonomy" id="173856"/>
    <lineage>
        <taxon>Bacteria</taxon>
        <taxon>Bacillati</taxon>
        <taxon>Actinomycetota</taxon>
        <taxon>Actinomycetes</taxon>
        <taxon>Kitasatosporales</taxon>
        <taxon>Streptomycetaceae</taxon>
        <taxon>Streptomyces</taxon>
    </lineage>
</organism>
<keyword evidence="5" id="KW-0547">Nucleotide-binding</keyword>
<dbReference type="SUPFAM" id="SSF52540">
    <property type="entry name" value="P-loop containing nucleoside triphosphate hydrolases"/>
    <property type="match status" value="2"/>
</dbReference>
<dbReference type="InterPro" id="IPR027417">
    <property type="entry name" value="P-loop_NTPase"/>
</dbReference>
<keyword evidence="6" id="KW-0227">DNA damage</keyword>
<evidence type="ECO:0000256" key="5">
    <source>
        <dbReference type="ARBA" id="ARBA00022741"/>
    </source>
</evidence>
<keyword evidence="8" id="KW-0863">Zinc-finger</keyword>
<evidence type="ECO:0000256" key="12">
    <source>
        <dbReference type="ARBA" id="ARBA00023125"/>
    </source>
</evidence>
<protein>
    <recommendedName>
        <fullName evidence="15">UvrABC system protein A</fullName>
    </recommendedName>
    <alternativeName>
        <fullName evidence="16">Excinuclease ABC subunit A</fullName>
    </alternativeName>
</protein>
<feature type="domain" description="ABC transporter" evidence="17">
    <location>
        <begin position="470"/>
        <end position="766"/>
    </location>
</feature>
<keyword evidence="9" id="KW-0862">Zinc</keyword>
<evidence type="ECO:0000256" key="1">
    <source>
        <dbReference type="ARBA" id="ARBA00004496"/>
    </source>
</evidence>